<proteinExistence type="predicted"/>
<feature type="transmembrane region" description="Helical" evidence="6">
    <location>
        <begin position="394"/>
        <end position="414"/>
    </location>
</feature>
<reference evidence="7 8" key="1">
    <citation type="journal article" date="2020" name="Biotechnol. Biofuels">
        <title>New insights from the biogas microbiome by comprehensive genome-resolved metagenomics of nearly 1600 species originating from multiple anaerobic digesters.</title>
        <authorList>
            <person name="Campanaro S."/>
            <person name="Treu L."/>
            <person name="Rodriguez-R L.M."/>
            <person name="Kovalovszki A."/>
            <person name="Ziels R.M."/>
            <person name="Maus I."/>
            <person name="Zhu X."/>
            <person name="Kougias P.G."/>
            <person name="Basile A."/>
            <person name="Luo G."/>
            <person name="Schluter A."/>
            <person name="Konstantinidis K.T."/>
            <person name="Angelidaki I."/>
        </authorList>
    </citation>
    <scope>NUCLEOTIDE SEQUENCE [LARGE SCALE GENOMIC DNA]</scope>
    <source>
        <strain evidence="7">AS27yjCOA_165</strain>
    </source>
</reference>
<feature type="transmembrane region" description="Helical" evidence="6">
    <location>
        <begin position="367"/>
        <end position="388"/>
    </location>
</feature>
<dbReference type="EMBL" id="JAAZNL010000020">
    <property type="protein sequence ID" value="NMB69991.1"/>
    <property type="molecule type" value="Genomic_DNA"/>
</dbReference>
<evidence type="ECO:0000313" key="8">
    <source>
        <dbReference type="Proteomes" id="UP000526033"/>
    </source>
</evidence>
<feature type="transmembrane region" description="Helical" evidence="6">
    <location>
        <begin position="298"/>
        <end position="315"/>
    </location>
</feature>
<keyword evidence="4 6" id="KW-1133">Transmembrane helix</keyword>
<feature type="transmembrane region" description="Helical" evidence="6">
    <location>
        <begin position="237"/>
        <end position="260"/>
    </location>
</feature>
<evidence type="ECO:0000256" key="2">
    <source>
        <dbReference type="ARBA" id="ARBA00022475"/>
    </source>
</evidence>
<evidence type="ECO:0000256" key="4">
    <source>
        <dbReference type="ARBA" id="ARBA00022989"/>
    </source>
</evidence>
<feature type="transmembrane region" description="Helical" evidence="6">
    <location>
        <begin position="212"/>
        <end position="231"/>
    </location>
</feature>
<feature type="transmembrane region" description="Helical" evidence="6">
    <location>
        <begin position="12"/>
        <end position="33"/>
    </location>
</feature>
<keyword evidence="5 6" id="KW-0472">Membrane</keyword>
<feature type="transmembrane region" description="Helical" evidence="6">
    <location>
        <begin position="426"/>
        <end position="443"/>
    </location>
</feature>
<comment type="subcellular location">
    <subcellularLocation>
        <location evidence="1">Cell membrane</location>
        <topology evidence="1">Multi-pass membrane protein</topology>
    </subcellularLocation>
</comment>
<dbReference type="PANTHER" id="PTHR30250:SF11">
    <property type="entry name" value="O-ANTIGEN TRANSPORTER-RELATED"/>
    <property type="match status" value="1"/>
</dbReference>
<protein>
    <submittedName>
        <fullName evidence="7">Oligosaccharide flippase family protein</fullName>
    </submittedName>
</protein>
<dbReference type="Proteomes" id="UP000526033">
    <property type="component" value="Unassembled WGS sequence"/>
</dbReference>
<evidence type="ECO:0000313" key="7">
    <source>
        <dbReference type="EMBL" id="NMB69991.1"/>
    </source>
</evidence>
<organism evidence="7 8">
    <name type="scientific">candidate division WWE3 bacterium</name>
    <dbReference type="NCBI Taxonomy" id="2053526"/>
    <lineage>
        <taxon>Bacteria</taxon>
        <taxon>Katanobacteria</taxon>
    </lineage>
</organism>
<feature type="transmembrane region" description="Helical" evidence="6">
    <location>
        <begin position="39"/>
        <end position="59"/>
    </location>
</feature>
<evidence type="ECO:0000256" key="3">
    <source>
        <dbReference type="ARBA" id="ARBA00022692"/>
    </source>
</evidence>
<dbReference type="PANTHER" id="PTHR30250">
    <property type="entry name" value="PST FAMILY PREDICTED COLANIC ACID TRANSPORTER"/>
    <property type="match status" value="1"/>
</dbReference>
<sequence length="489" mass="54781">MKDLGRWQFISFLSRGMAMALGIIQSFVIIRILSVQEWGLIQLAVSIGGALGIYQHLGLASASTREISGAKKPEDVFKIFVTSISIRYLITLPIVFGLYFFSDKIANDLYKSPEISFPLKLYAAALFFQGFQSILNSVISGMQRFKQLFIYQVAISVVSILLYIPLVYLFKIPGYFYAFFAFNVLNTLFLIFVALIPLRGKMHLPSGKDYKLLFKDIFSISIGIYVVKIIYTNWEKLGGTLLGLNNSAEIVGIYAFAALFAKKILSISDAVTDVNLPVLSEKYQSDIEDFKRTFKYNFDKVFALIILSAAIATYWSKELITLVVGSDKYNGSLDLVPVLVLAFVIYSVLNIVNSSVLIPVKMTKQMIFSFLFMLIMSVGSYFLLTFKLNSINSMAWAVTIGALSCLVVMLYFISRKVSFVFFNHDHVLLLIQLYFIGWSGAYVSGIVKLGAFIVLMGLLIYALLVSKLITKSELISAKNKVVNKLSGRK</sequence>
<comment type="caution">
    <text evidence="7">The sequence shown here is derived from an EMBL/GenBank/DDBJ whole genome shotgun (WGS) entry which is preliminary data.</text>
</comment>
<feature type="transmembrane region" description="Helical" evidence="6">
    <location>
        <begin position="79"/>
        <end position="101"/>
    </location>
</feature>
<keyword evidence="3 6" id="KW-0812">Transmembrane</keyword>
<feature type="transmembrane region" description="Helical" evidence="6">
    <location>
        <begin position="335"/>
        <end position="360"/>
    </location>
</feature>
<name>A0A7X9DKB4_UNCKA</name>
<dbReference type="AlphaFoldDB" id="A0A7X9DKB4"/>
<feature type="transmembrane region" description="Helical" evidence="6">
    <location>
        <begin position="176"/>
        <end position="200"/>
    </location>
</feature>
<dbReference type="InterPro" id="IPR050833">
    <property type="entry name" value="Poly_Biosynth_Transport"/>
</dbReference>
<evidence type="ECO:0000256" key="1">
    <source>
        <dbReference type="ARBA" id="ARBA00004651"/>
    </source>
</evidence>
<keyword evidence="2" id="KW-1003">Cell membrane</keyword>
<evidence type="ECO:0000256" key="6">
    <source>
        <dbReference type="SAM" id="Phobius"/>
    </source>
</evidence>
<feature type="transmembrane region" description="Helical" evidence="6">
    <location>
        <begin position="121"/>
        <end position="139"/>
    </location>
</feature>
<dbReference type="GO" id="GO:0005886">
    <property type="term" value="C:plasma membrane"/>
    <property type="evidence" value="ECO:0007669"/>
    <property type="project" value="UniProtKB-SubCell"/>
</dbReference>
<accession>A0A7X9DKB4</accession>
<evidence type="ECO:0000256" key="5">
    <source>
        <dbReference type="ARBA" id="ARBA00023136"/>
    </source>
</evidence>
<feature type="transmembrane region" description="Helical" evidence="6">
    <location>
        <begin position="148"/>
        <end position="170"/>
    </location>
</feature>
<feature type="transmembrane region" description="Helical" evidence="6">
    <location>
        <begin position="449"/>
        <end position="470"/>
    </location>
</feature>
<gene>
    <name evidence="7" type="ORF">GYA27_02210</name>
</gene>
<dbReference type="Pfam" id="PF13440">
    <property type="entry name" value="Polysacc_synt_3"/>
    <property type="match status" value="1"/>
</dbReference>